<gene>
    <name evidence="3" type="ORF">HGB44_09450</name>
</gene>
<feature type="transmembrane region" description="Helical" evidence="1">
    <location>
        <begin position="154"/>
        <end position="172"/>
    </location>
</feature>
<dbReference type="Proteomes" id="UP000553209">
    <property type="component" value="Unassembled WGS sequence"/>
</dbReference>
<feature type="transmembrane region" description="Helical" evidence="1">
    <location>
        <begin position="73"/>
        <end position="92"/>
    </location>
</feature>
<feature type="transmembrane region" description="Helical" evidence="1">
    <location>
        <begin position="299"/>
        <end position="319"/>
    </location>
</feature>
<dbReference type="Pfam" id="PF01757">
    <property type="entry name" value="Acyl_transf_3"/>
    <property type="match status" value="1"/>
</dbReference>
<dbReference type="InterPro" id="IPR050623">
    <property type="entry name" value="Glucan_succinyl_AcylTrfase"/>
</dbReference>
<dbReference type="InterPro" id="IPR002656">
    <property type="entry name" value="Acyl_transf_3_dom"/>
</dbReference>
<dbReference type="PANTHER" id="PTHR36927:SF4">
    <property type="entry name" value="BLR5718 PROTEIN"/>
    <property type="match status" value="1"/>
</dbReference>
<protein>
    <submittedName>
        <fullName evidence="3">Acyltransferase</fullName>
    </submittedName>
</protein>
<reference evidence="3 4" key="1">
    <citation type="submission" date="2020-04" db="EMBL/GenBank/DDBJ databases">
        <title>MicrobeNet Type strains.</title>
        <authorList>
            <person name="Nicholson A.C."/>
        </authorList>
    </citation>
    <scope>NUCLEOTIDE SEQUENCE [LARGE SCALE GENOMIC DNA]</scope>
    <source>
        <strain evidence="3 4">ATCC 23612</strain>
    </source>
</reference>
<evidence type="ECO:0000313" key="4">
    <source>
        <dbReference type="Proteomes" id="UP000553209"/>
    </source>
</evidence>
<feature type="transmembrane region" description="Helical" evidence="1">
    <location>
        <begin position="264"/>
        <end position="287"/>
    </location>
</feature>
<feature type="transmembrane region" description="Helical" evidence="1">
    <location>
        <begin position="201"/>
        <end position="219"/>
    </location>
</feature>
<feature type="transmembrane region" description="Helical" evidence="1">
    <location>
        <begin position="104"/>
        <end position="124"/>
    </location>
</feature>
<keyword evidence="1" id="KW-0472">Membrane</keyword>
<feature type="transmembrane region" description="Helical" evidence="1">
    <location>
        <begin position="239"/>
        <end position="257"/>
    </location>
</feature>
<dbReference type="GO" id="GO:0016747">
    <property type="term" value="F:acyltransferase activity, transferring groups other than amino-acyl groups"/>
    <property type="evidence" value="ECO:0007669"/>
    <property type="project" value="InterPro"/>
</dbReference>
<keyword evidence="4" id="KW-1185">Reference proteome</keyword>
<keyword evidence="1" id="KW-1133">Transmembrane helix</keyword>
<keyword evidence="1" id="KW-0812">Transmembrane</keyword>
<name>A0A7X6RQ65_9ACTN</name>
<keyword evidence="3" id="KW-0012">Acyltransferase</keyword>
<sequence length="396" mass="42616">MTQHASPPLLPDPAPPARGRLHHVDNLRVALTVLVVLHHVALTYGNIPVWFYLEPAQDPSGGLLDLFVFLNQTYFMGLFFLLAGYFVPGAADRRGGRGLVRERLVRLGAPFLLFVLLVRPFLMIPNYAPAAEMFAAGGGELPFWLFLVVTYDPGPMWFVEVLLVMTLAYVAVRGLRERHDRRRGLAVEPTARPADTAPLRWAAPVAALVLGLALVTFAWRYLAPAPYWPVVGLPSPGYLPQYVTLFVLGVLAYRGNWLARLPGAAGWCGAALALTGLTAGAAATVLLGEAAQVPGTWQALAQITAESVLAAGAVLTLLVGFRRFASGSNRLTRWLSDNAFAVYVLHPLVLVGLGVALSGWEADALVKFLGVGALAVPACWALAAAVRALPRVRRIL</sequence>
<keyword evidence="3" id="KW-0808">Transferase</keyword>
<accession>A0A7X6RQ65</accession>
<proteinExistence type="predicted"/>
<feature type="transmembrane region" description="Helical" evidence="1">
    <location>
        <begin position="29"/>
        <end position="53"/>
    </location>
</feature>
<evidence type="ECO:0000313" key="3">
    <source>
        <dbReference type="EMBL" id="NKY97882.1"/>
    </source>
</evidence>
<dbReference type="RefSeq" id="WP_061079766.1">
    <property type="nucleotide sequence ID" value="NZ_JAAXPG010000007.1"/>
</dbReference>
<feature type="transmembrane region" description="Helical" evidence="1">
    <location>
        <begin position="340"/>
        <end position="360"/>
    </location>
</feature>
<dbReference type="EMBL" id="JAAXPG010000007">
    <property type="protein sequence ID" value="NKY97882.1"/>
    <property type="molecule type" value="Genomic_DNA"/>
</dbReference>
<feature type="transmembrane region" description="Helical" evidence="1">
    <location>
        <begin position="366"/>
        <end position="389"/>
    </location>
</feature>
<evidence type="ECO:0000256" key="1">
    <source>
        <dbReference type="SAM" id="Phobius"/>
    </source>
</evidence>
<dbReference type="PANTHER" id="PTHR36927">
    <property type="entry name" value="BLR4337 PROTEIN"/>
    <property type="match status" value="1"/>
</dbReference>
<comment type="caution">
    <text evidence="3">The sequence shown here is derived from an EMBL/GenBank/DDBJ whole genome shotgun (WGS) entry which is preliminary data.</text>
</comment>
<organism evidence="3 4">
    <name type="scientific">Nocardiopsis alborubida</name>
    <dbReference type="NCBI Taxonomy" id="146802"/>
    <lineage>
        <taxon>Bacteria</taxon>
        <taxon>Bacillati</taxon>
        <taxon>Actinomycetota</taxon>
        <taxon>Actinomycetes</taxon>
        <taxon>Streptosporangiales</taxon>
        <taxon>Nocardiopsidaceae</taxon>
        <taxon>Nocardiopsis</taxon>
    </lineage>
</organism>
<evidence type="ECO:0000259" key="2">
    <source>
        <dbReference type="Pfam" id="PF01757"/>
    </source>
</evidence>
<dbReference type="AlphaFoldDB" id="A0A7X6RQ65"/>
<feature type="domain" description="Acyltransferase 3" evidence="2">
    <location>
        <begin position="24"/>
        <end position="383"/>
    </location>
</feature>